<feature type="compositionally biased region" description="Polar residues" evidence="1">
    <location>
        <begin position="31"/>
        <end position="48"/>
    </location>
</feature>
<dbReference type="InParanoid" id="A0A0D0DWL2"/>
<dbReference type="Proteomes" id="UP000054538">
    <property type="component" value="Unassembled WGS sequence"/>
</dbReference>
<feature type="region of interest" description="Disordered" evidence="1">
    <location>
        <begin position="1"/>
        <end position="69"/>
    </location>
</feature>
<dbReference type="EMBL" id="KN825518">
    <property type="protein sequence ID" value="KIK90459.1"/>
    <property type="molecule type" value="Genomic_DNA"/>
</dbReference>
<evidence type="ECO:0000313" key="2">
    <source>
        <dbReference type="EMBL" id="KIK90459.1"/>
    </source>
</evidence>
<reference evidence="2 3" key="1">
    <citation type="submission" date="2014-04" db="EMBL/GenBank/DDBJ databases">
        <authorList>
            <consortium name="DOE Joint Genome Institute"/>
            <person name="Kuo A."/>
            <person name="Kohler A."/>
            <person name="Jargeat P."/>
            <person name="Nagy L.G."/>
            <person name="Floudas D."/>
            <person name="Copeland A."/>
            <person name="Barry K.W."/>
            <person name="Cichocki N."/>
            <person name="Veneault-Fourrey C."/>
            <person name="LaButti K."/>
            <person name="Lindquist E.A."/>
            <person name="Lipzen A."/>
            <person name="Lundell T."/>
            <person name="Morin E."/>
            <person name="Murat C."/>
            <person name="Sun H."/>
            <person name="Tunlid A."/>
            <person name="Henrissat B."/>
            <person name="Grigoriev I.V."/>
            <person name="Hibbett D.S."/>
            <person name="Martin F."/>
            <person name="Nordberg H.P."/>
            <person name="Cantor M.N."/>
            <person name="Hua S.X."/>
        </authorList>
    </citation>
    <scope>NUCLEOTIDE SEQUENCE [LARGE SCALE GENOMIC DNA]</scope>
    <source>
        <strain evidence="2 3">Ve08.2h10</strain>
    </source>
</reference>
<name>A0A0D0DWL2_9AGAM</name>
<dbReference type="HOGENOM" id="CLU_2776701_0_0_1"/>
<sequence length="69" mass="7290">MAGPSDSPKRRHAFGPGPLTKAGPLPHSDNPHNNTTLSVHQLNENSSPLHPDVGWPISTFGQDSGSKIV</sequence>
<accession>A0A0D0DWL2</accession>
<reference evidence="3" key="2">
    <citation type="submission" date="2015-01" db="EMBL/GenBank/DDBJ databases">
        <title>Evolutionary Origins and Diversification of the Mycorrhizal Mutualists.</title>
        <authorList>
            <consortium name="DOE Joint Genome Institute"/>
            <consortium name="Mycorrhizal Genomics Consortium"/>
            <person name="Kohler A."/>
            <person name="Kuo A."/>
            <person name="Nagy L.G."/>
            <person name="Floudas D."/>
            <person name="Copeland A."/>
            <person name="Barry K.W."/>
            <person name="Cichocki N."/>
            <person name="Veneault-Fourrey C."/>
            <person name="LaButti K."/>
            <person name="Lindquist E.A."/>
            <person name="Lipzen A."/>
            <person name="Lundell T."/>
            <person name="Morin E."/>
            <person name="Murat C."/>
            <person name="Riley R."/>
            <person name="Ohm R."/>
            <person name="Sun H."/>
            <person name="Tunlid A."/>
            <person name="Henrissat B."/>
            <person name="Grigoriev I.V."/>
            <person name="Hibbett D.S."/>
            <person name="Martin F."/>
        </authorList>
    </citation>
    <scope>NUCLEOTIDE SEQUENCE [LARGE SCALE GENOMIC DNA]</scope>
    <source>
        <strain evidence="3">Ve08.2h10</strain>
    </source>
</reference>
<evidence type="ECO:0000313" key="3">
    <source>
        <dbReference type="Proteomes" id="UP000054538"/>
    </source>
</evidence>
<proteinExistence type="predicted"/>
<organism evidence="2 3">
    <name type="scientific">Paxillus rubicundulus Ve08.2h10</name>
    <dbReference type="NCBI Taxonomy" id="930991"/>
    <lineage>
        <taxon>Eukaryota</taxon>
        <taxon>Fungi</taxon>
        <taxon>Dikarya</taxon>
        <taxon>Basidiomycota</taxon>
        <taxon>Agaricomycotina</taxon>
        <taxon>Agaricomycetes</taxon>
        <taxon>Agaricomycetidae</taxon>
        <taxon>Boletales</taxon>
        <taxon>Paxilineae</taxon>
        <taxon>Paxillaceae</taxon>
        <taxon>Paxillus</taxon>
    </lineage>
</organism>
<dbReference type="AlphaFoldDB" id="A0A0D0DWL2"/>
<protein>
    <submittedName>
        <fullName evidence="2">Uncharacterized protein</fullName>
    </submittedName>
</protein>
<keyword evidence="3" id="KW-1185">Reference proteome</keyword>
<gene>
    <name evidence="2" type="ORF">PAXRUDRAFT_681120</name>
</gene>
<evidence type="ECO:0000256" key="1">
    <source>
        <dbReference type="SAM" id="MobiDB-lite"/>
    </source>
</evidence>
<feature type="compositionally biased region" description="Polar residues" evidence="1">
    <location>
        <begin position="59"/>
        <end position="69"/>
    </location>
</feature>